<name>A0A2H3E9I3_ARMGA</name>
<feature type="compositionally biased region" description="Basic and acidic residues" evidence="1">
    <location>
        <begin position="164"/>
        <end position="206"/>
    </location>
</feature>
<dbReference type="SMART" id="SM00160">
    <property type="entry name" value="RanBD"/>
    <property type="match status" value="1"/>
</dbReference>
<dbReference type="PROSITE" id="PS50196">
    <property type="entry name" value="RANBD1"/>
    <property type="match status" value="1"/>
</dbReference>
<dbReference type="PANTHER" id="PTHR23138">
    <property type="entry name" value="RAN BINDING PROTEIN"/>
    <property type="match status" value="1"/>
</dbReference>
<evidence type="ECO:0000256" key="1">
    <source>
        <dbReference type="SAM" id="MobiDB-lite"/>
    </source>
</evidence>
<keyword evidence="4" id="KW-1185">Reference proteome</keyword>
<evidence type="ECO:0000259" key="2">
    <source>
        <dbReference type="PROSITE" id="PS50196"/>
    </source>
</evidence>
<dbReference type="Gene3D" id="2.30.29.30">
    <property type="entry name" value="Pleckstrin-homology domain (PH domain)/Phosphotyrosine-binding domain (PTB)"/>
    <property type="match status" value="1"/>
</dbReference>
<dbReference type="InterPro" id="IPR045256">
    <property type="entry name" value="RanBP1_RanBD"/>
</dbReference>
<dbReference type="GO" id="GO:0005096">
    <property type="term" value="F:GTPase activator activity"/>
    <property type="evidence" value="ECO:0007669"/>
    <property type="project" value="TreeGrafter"/>
</dbReference>
<sequence>MTTTEQDSVFTKEEEADVHFEPVIKLTEQVNTKTMEEDEDVLFKMRAKLFRFDITSSEWKERGTGDVRLLAHKETKKVRLVMRRDKTLKVCANHAITTDMRLQPNIGSDRSWVWKVAADYAESPPTAETLAIRFANSENAGQFKEKFEEAQKANASLSAGAEAEPAKTEELAKVEEKVEETAEEKKAEAETEKVEDEKKDDEKKEE</sequence>
<dbReference type="GO" id="GO:0005643">
    <property type="term" value="C:nuclear pore"/>
    <property type="evidence" value="ECO:0007669"/>
    <property type="project" value="TreeGrafter"/>
</dbReference>
<gene>
    <name evidence="3" type="ORF">ARMGADRAFT_1006129</name>
</gene>
<evidence type="ECO:0000313" key="3">
    <source>
        <dbReference type="EMBL" id="PBL02805.1"/>
    </source>
</evidence>
<protein>
    <recommendedName>
        <fullName evidence="2">RanBD1 domain-containing protein</fullName>
    </recommendedName>
</protein>
<proteinExistence type="predicted"/>
<dbReference type="FunCoup" id="A0A2H3E9I3">
    <property type="interactions" value="686"/>
</dbReference>
<dbReference type="AlphaFoldDB" id="A0A2H3E9I3"/>
<feature type="domain" description="RanBD1" evidence="2">
    <location>
        <begin position="19"/>
        <end position="156"/>
    </location>
</feature>
<dbReference type="FunFam" id="2.30.29.30:FF:000018">
    <property type="entry name" value="E3 SUMO-protein ligase RanBP2"/>
    <property type="match status" value="1"/>
</dbReference>
<dbReference type="STRING" id="47427.A0A2H3E9I3"/>
<dbReference type="SUPFAM" id="SSF50729">
    <property type="entry name" value="PH domain-like"/>
    <property type="match status" value="1"/>
</dbReference>
<evidence type="ECO:0000313" key="4">
    <source>
        <dbReference type="Proteomes" id="UP000217790"/>
    </source>
</evidence>
<dbReference type="InterPro" id="IPR011993">
    <property type="entry name" value="PH-like_dom_sf"/>
</dbReference>
<dbReference type="InParanoid" id="A0A2H3E9I3"/>
<dbReference type="EMBL" id="KZ293645">
    <property type="protein sequence ID" value="PBL02805.1"/>
    <property type="molecule type" value="Genomic_DNA"/>
</dbReference>
<dbReference type="Pfam" id="PF00638">
    <property type="entry name" value="Ran_BP1"/>
    <property type="match status" value="1"/>
</dbReference>
<organism evidence="3 4">
    <name type="scientific">Armillaria gallica</name>
    <name type="common">Bulbous honey fungus</name>
    <name type="synonym">Armillaria bulbosa</name>
    <dbReference type="NCBI Taxonomy" id="47427"/>
    <lineage>
        <taxon>Eukaryota</taxon>
        <taxon>Fungi</taxon>
        <taxon>Dikarya</taxon>
        <taxon>Basidiomycota</taxon>
        <taxon>Agaricomycotina</taxon>
        <taxon>Agaricomycetes</taxon>
        <taxon>Agaricomycetidae</taxon>
        <taxon>Agaricales</taxon>
        <taxon>Marasmiineae</taxon>
        <taxon>Physalacriaceae</taxon>
        <taxon>Armillaria</taxon>
    </lineage>
</organism>
<dbReference type="InterPro" id="IPR045255">
    <property type="entry name" value="RanBP1-like"/>
</dbReference>
<dbReference type="OrthoDB" id="2357150at2759"/>
<dbReference type="PANTHER" id="PTHR23138:SF87">
    <property type="entry name" value="E3 SUMO-PROTEIN LIGASE RANBP2"/>
    <property type="match status" value="1"/>
</dbReference>
<dbReference type="OMA" id="NFKDSFM"/>
<dbReference type="GO" id="GO:0005737">
    <property type="term" value="C:cytoplasm"/>
    <property type="evidence" value="ECO:0007669"/>
    <property type="project" value="TreeGrafter"/>
</dbReference>
<dbReference type="Proteomes" id="UP000217790">
    <property type="component" value="Unassembled WGS sequence"/>
</dbReference>
<feature type="region of interest" description="Disordered" evidence="1">
    <location>
        <begin position="147"/>
        <end position="206"/>
    </location>
</feature>
<dbReference type="InterPro" id="IPR000156">
    <property type="entry name" value="Ran_bind_dom"/>
</dbReference>
<reference evidence="4" key="1">
    <citation type="journal article" date="2017" name="Nat. Ecol. Evol.">
        <title>Genome expansion and lineage-specific genetic innovations in the forest pathogenic fungi Armillaria.</title>
        <authorList>
            <person name="Sipos G."/>
            <person name="Prasanna A.N."/>
            <person name="Walter M.C."/>
            <person name="O'Connor E."/>
            <person name="Balint B."/>
            <person name="Krizsan K."/>
            <person name="Kiss B."/>
            <person name="Hess J."/>
            <person name="Varga T."/>
            <person name="Slot J."/>
            <person name="Riley R."/>
            <person name="Boka B."/>
            <person name="Rigling D."/>
            <person name="Barry K."/>
            <person name="Lee J."/>
            <person name="Mihaltcheva S."/>
            <person name="LaButti K."/>
            <person name="Lipzen A."/>
            <person name="Waldron R."/>
            <person name="Moloney N.M."/>
            <person name="Sperisen C."/>
            <person name="Kredics L."/>
            <person name="Vagvoelgyi C."/>
            <person name="Patrignani A."/>
            <person name="Fitzpatrick D."/>
            <person name="Nagy I."/>
            <person name="Doyle S."/>
            <person name="Anderson J.B."/>
            <person name="Grigoriev I.V."/>
            <person name="Gueldener U."/>
            <person name="Muensterkoetter M."/>
            <person name="Nagy L.G."/>
        </authorList>
    </citation>
    <scope>NUCLEOTIDE SEQUENCE [LARGE SCALE GENOMIC DNA]</scope>
    <source>
        <strain evidence="4">Ar21-2</strain>
    </source>
</reference>
<accession>A0A2H3E9I3</accession>
<dbReference type="CDD" id="cd13179">
    <property type="entry name" value="RanBD_RanBP1"/>
    <property type="match status" value="1"/>
</dbReference>
<dbReference type="GO" id="GO:0006913">
    <property type="term" value="P:nucleocytoplasmic transport"/>
    <property type="evidence" value="ECO:0007669"/>
    <property type="project" value="InterPro"/>
</dbReference>